<organism evidence="1 2">
    <name type="scientific">Pelobates cultripes</name>
    <name type="common">Western spadefoot toad</name>
    <dbReference type="NCBI Taxonomy" id="61616"/>
    <lineage>
        <taxon>Eukaryota</taxon>
        <taxon>Metazoa</taxon>
        <taxon>Chordata</taxon>
        <taxon>Craniata</taxon>
        <taxon>Vertebrata</taxon>
        <taxon>Euteleostomi</taxon>
        <taxon>Amphibia</taxon>
        <taxon>Batrachia</taxon>
        <taxon>Anura</taxon>
        <taxon>Pelobatoidea</taxon>
        <taxon>Pelobatidae</taxon>
        <taxon>Pelobates</taxon>
    </lineage>
</organism>
<sequence length="89" mass="9655">MSVVLLMECHVKVAAYYENALGKSHQAIKCGAEELVLFRIRGVDICECVFLTVEGALRDDISAVFALNGVQFYVGNVPGEQYSLSNVAA</sequence>
<evidence type="ECO:0000313" key="2">
    <source>
        <dbReference type="Proteomes" id="UP001295444"/>
    </source>
</evidence>
<dbReference type="Proteomes" id="UP001295444">
    <property type="component" value="Chromosome 05"/>
</dbReference>
<reference evidence="1" key="1">
    <citation type="submission" date="2022-03" db="EMBL/GenBank/DDBJ databases">
        <authorList>
            <person name="Alioto T."/>
            <person name="Alioto T."/>
            <person name="Gomez Garrido J."/>
        </authorList>
    </citation>
    <scope>NUCLEOTIDE SEQUENCE</scope>
</reference>
<evidence type="ECO:0000313" key="1">
    <source>
        <dbReference type="EMBL" id="CAH2295983.1"/>
    </source>
</evidence>
<dbReference type="EMBL" id="OW240916">
    <property type="protein sequence ID" value="CAH2295983.1"/>
    <property type="molecule type" value="Genomic_DNA"/>
</dbReference>
<gene>
    <name evidence="1" type="ORF">PECUL_23A044404</name>
</gene>
<protein>
    <submittedName>
        <fullName evidence="1">Uncharacterized protein</fullName>
    </submittedName>
</protein>
<name>A0AAD1W843_PELCU</name>
<proteinExistence type="predicted"/>
<accession>A0AAD1W843</accession>
<keyword evidence="2" id="KW-1185">Reference proteome</keyword>
<dbReference type="AlphaFoldDB" id="A0AAD1W843"/>